<accession>A0A2T1M427</accession>
<comment type="caution">
    <text evidence="2">The sequence shown here is derived from an EMBL/GenBank/DDBJ whole genome shotgun (WGS) entry which is preliminary data.</text>
</comment>
<name>A0A2T1M427_9CHRO</name>
<feature type="domain" description="Prolyl 4-hydroxylase alpha subunit Fe(2+) 2OG dioxygenase" evidence="1">
    <location>
        <begin position="120"/>
        <end position="219"/>
    </location>
</feature>
<reference evidence="2 3" key="1">
    <citation type="submission" date="2018-03" db="EMBL/GenBank/DDBJ databases">
        <title>The ancient ancestry and fast evolution of plastids.</title>
        <authorList>
            <person name="Moore K.R."/>
            <person name="Magnabosco C."/>
            <person name="Momper L."/>
            <person name="Gold D.A."/>
            <person name="Bosak T."/>
            <person name="Fournier G.P."/>
        </authorList>
    </citation>
    <scope>NUCLEOTIDE SEQUENCE [LARGE SCALE GENOMIC DNA]</scope>
    <source>
        <strain evidence="2 3">CCALA 016</strain>
    </source>
</reference>
<dbReference type="PANTHER" id="PTHR12117">
    <property type="entry name" value="HISTONE ACETYLTRANSFERASE COMPLEX"/>
    <property type="match status" value="1"/>
</dbReference>
<gene>
    <name evidence="2" type="ORF">C7H19_01170</name>
</gene>
<dbReference type="InterPro" id="IPR044862">
    <property type="entry name" value="Pro_4_hyd_alph_FE2OG_OXY"/>
</dbReference>
<dbReference type="PANTHER" id="PTHR12117:SF0">
    <property type="entry name" value="PROLYL 3-HYDROXYLASE OGFOD1"/>
    <property type="match status" value="1"/>
</dbReference>
<dbReference type="EMBL" id="PXOH01000001">
    <property type="protein sequence ID" value="PSF39585.1"/>
    <property type="molecule type" value="Genomic_DNA"/>
</dbReference>
<keyword evidence="3" id="KW-1185">Reference proteome</keyword>
<sequence>MITTDINYHLDPEYLEQLAIQYHQAYQQAKPFPHIIIENFLSEAILNQVLEEFPKPQSINWRQFDNISEKKLASNSELQMGPMTRSLLYQLNSSTFITFLEKLTGIDGLIPDPHFVGGGLHQIEKGGYLKIHADFNKHQKLNLDRRLNLLIYLNKDWQEEYGGYFELWDQEMKSCQKKVLPIFNRCVIFSTTDFSYHGHPEALTCPEDRTRKSLALYYYSNGRPPEEVSAPHSTLFQARPNENLKEKIDLLTQSKVFFKKLIPPILLDFKQYFRKKN</sequence>
<protein>
    <submittedName>
        <fullName evidence="2">Proline hydroxylase</fullName>
    </submittedName>
</protein>
<organism evidence="2 3">
    <name type="scientific">Aphanothece hegewaldii CCALA 016</name>
    <dbReference type="NCBI Taxonomy" id="2107694"/>
    <lineage>
        <taxon>Bacteria</taxon>
        <taxon>Bacillati</taxon>
        <taxon>Cyanobacteriota</taxon>
        <taxon>Cyanophyceae</taxon>
        <taxon>Oscillatoriophycideae</taxon>
        <taxon>Chroococcales</taxon>
        <taxon>Aphanothecaceae</taxon>
        <taxon>Aphanothece</taxon>
    </lineage>
</organism>
<dbReference type="InterPro" id="IPR051842">
    <property type="entry name" value="uS12_prolyl_hydroxylase"/>
</dbReference>
<dbReference type="Gene3D" id="2.60.120.620">
    <property type="entry name" value="q2cbj1_9rhob like domain"/>
    <property type="match status" value="1"/>
</dbReference>
<evidence type="ECO:0000313" key="2">
    <source>
        <dbReference type="EMBL" id="PSF39585.1"/>
    </source>
</evidence>
<dbReference type="Pfam" id="PF13640">
    <property type="entry name" value="2OG-FeII_Oxy_3"/>
    <property type="match status" value="1"/>
</dbReference>
<evidence type="ECO:0000259" key="1">
    <source>
        <dbReference type="Pfam" id="PF13640"/>
    </source>
</evidence>
<dbReference type="RefSeq" id="WP_106455206.1">
    <property type="nucleotide sequence ID" value="NZ_PXOH01000001.1"/>
</dbReference>
<dbReference type="OrthoDB" id="9783171at2"/>
<reference evidence="2 3" key="2">
    <citation type="submission" date="2018-03" db="EMBL/GenBank/DDBJ databases">
        <authorList>
            <person name="Keele B.F."/>
        </authorList>
    </citation>
    <scope>NUCLEOTIDE SEQUENCE [LARGE SCALE GENOMIC DNA]</scope>
    <source>
        <strain evidence="2 3">CCALA 016</strain>
    </source>
</reference>
<evidence type="ECO:0000313" key="3">
    <source>
        <dbReference type="Proteomes" id="UP000239001"/>
    </source>
</evidence>
<proteinExistence type="predicted"/>
<dbReference type="AlphaFoldDB" id="A0A2T1M427"/>
<dbReference type="Proteomes" id="UP000239001">
    <property type="component" value="Unassembled WGS sequence"/>
</dbReference>